<dbReference type="GO" id="GO:0003924">
    <property type="term" value="F:GTPase activity"/>
    <property type="evidence" value="ECO:0007669"/>
    <property type="project" value="UniProtKB-UniRule"/>
</dbReference>
<dbReference type="Proteomes" id="UP000427906">
    <property type="component" value="Chromosome"/>
</dbReference>
<dbReference type="AlphaFoldDB" id="A0A5K7Z0L2"/>
<dbReference type="InterPro" id="IPR004881">
    <property type="entry name" value="Ribosome_biogen_GTPase_RsgA"/>
</dbReference>
<dbReference type="KEGG" id="dalk:DSCA_59540"/>
<dbReference type="InterPro" id="IPR027417">
    <property type="entry name" value="P-loop_NTPase"/>
</dbReference>
<keyword evidence="3 10" id="KW-0479">Metal-binding</keyword>
<evidence type="ECO:0000256" key="5">
    <source>
        <dbReference type="ARBA" id="ARBA00022741"/>
    </source>
</evidence>
<sequence length="372" mass="41008">MGTRKRTCGTGEKDNSLHLSRMGWNSYFQAQLQGCCSDDFLPARVVGVSKNSFRISNGEEEWRAVLAGRLMHPPHGRYPVTGDWVLAADSVIVKVLNRTNALCRGASGTHGKPDALPKREQVIAANLDTVFVVCGLDRDFNLRRIERYLTLVYNCGLNPVILLTKADLHRDPMPFVSELETVAFGVSIHVVSGLDGKGLLPLDGYLSPGQTAAMVGSSGAGKSTLVNRLYGKAIQATGSVSLRIGKGTHTTTARDLIMMPQGGMLIDNPGLREIAFWNDDGGVRAAFPEIENLAGACRFSNCRHMHEPGCRVLQAIAAGEILQDRLDSYHKMKRELAYLSLRQQKRADRVEKEQWKAVSLKIKALKKERRNR</sequence>
<evidence type="ECO:0000256" key="3">
    <source>
        <dbReference type="ARBA" id="ARBA00022723"/>
    </source>
</evidence>
<evidence type="ECO:0000259" key="12">
    <source>
        <dbReference type="PROSITE" id="PS51721"/>
    </source>
</evidence>
<feature type="binding site" evidence="10">
    <location>
        <position position="310"/>
    </location>
    <ligand>
        <name>Zn(2+)</name>
        <dbReference type="ChEBI" id="CHEBI:29105"/>
    </ligand>
</feature>
<dbReference type="InterPro" id="IPR030378">
    <property type="entry name" value="G_CP_dom"/>
</dbReference>
<dbReference type="OrthoDB" id="9809485at2"/>
<dbReference type="EMBL" id="AP021874">
    <property type="protein sequence ID" value="BBO72024.1"/>
    <property type="molecule type" value="Genomic_DNA"/>
</dbReference>
<dbReference type="Pfam" id="PF03193">
    <property type="entry name" value="RsgA_GTPase"/>
    <property type="match status" value="1"/>
</dbReference>
<keyword evidence="7 10" id="KW-0862">Zinc</keyword>
<comment type="function">
    <text evidence="10">One of several proteins that assist in the late maturation steps of the functional core of the 30S ribosomal subunit. Helps release RbfA from mature subunits. May play a role in the assembly of ribosomal proteins into the subunit. Circularly permuted GTPase that catalyzes slow GTP hydrolysis, GTPase activity is stimulated by the 30S ribosomal subunit.</text>
</comment>
<protein>
    <recommendedName>
        <fullName evidence="10">Small ribosomal subunit biogenesis GTPase RsgA</fullName>
        <ecNumber evidence="10">3.6.1.-</ecNumber>
    </recommendedName>
</protein>
<feature type="binding site" evidence="10">
    <location>
        <position position="304"/>
    </location>
    <ligand>
        <name>Zn(2+)</name>
        <dbReference type="ChEBI" id="CHEBI:29105"/>
    </ligand>
</feature>
<dbReference type="InterPro" id="IPR010914">
    <property type="entry name" value="RsgA_GTPase_dom"/>
</dbReference>
<dbReference type="NCBIfam" id="TIGR00157">
    <property type="entry name" value="ribosome small subunit-dependent GTPase A"/>
    <property type="match status" value="1"/>
</dbReference>
<dbReference type="PANTHER" id="PTHR32120:SF10">
    <property type="entry name" value="SMALL RIBOSOMAL SUBUNIT BIOGENESIS GTPASE RSGA"/>
    <property type="match status" value="1"/>
</dbReference>
<feature type="binding site" evidence="10">
    <location>
        <position position="302"/>
    </location>
    <ligand>
        <name>Zn(2+)</name>
        <dbReference type="ChEBI" id="CHEBI:29105"/>
    </ligand>
</feature>
<name>A0A5K7Z0L2_9BACT</name>
<feature type="binding site" evidence="10">
    <location>
        <position position="297"/>
    </location>
    <ligand>
        <name>Zn(2+)</name>
        <dbReference type="ChEBI" id="CHEBI:29105"/>
    </ligand>
</feature>
<evidence type="ECO:0000256" key="4">
    <source>
        <dbReference type="ARBA" id="ARBA00022730"/>
    </source>
</evidence>
<comment type="cofactor">
    <cofactor evidence="10">
        <name>Zn(2+)</name>
        <dbReference type="ChEBI" id="CHEBI:29105"/>
    </cofactor>
    <text evidence="10">Binds 1 zinc ion per subunit.</text>
</comment>
<dbReference type="Gene3D" id="3.40.50.300">
    <property type="entry name" value="P-loop containing nucleotide triphosphate hydrolases"/>
    <property type="match status" value="1"/>
</dbReference>
<keyword evidence="4 10" id="KW-0699">rRNA-binding</keyword>
<accession>A0A5K7Z0L2</accession>
<dbReference type="GO" id="GO:0019843">
    <property type="term" value="F:rRNA binding"/>
    <property type="evidence" value="ECO:0007669"/>
    <property type="project" value="UniProtKB-KW"/>
</dbReference>
<evidence type="ECO:0000256" key="6">
    <source>
        <dbReference type="ARBA" id="ARBA00022801"/>
    </source>
</evidence>
<feature type="binding site" evidence="10">
    <location>
        <begin position="164"/>
        <end position="167"/>
    </location>
    <ligand>
        <name>GTP</name>
        <dbReference type="ChEBI" id="CHEBI:37565"/>
    </ligand>
</feature>
<evidence type="ECO:0000256" key="10">
    <source>
        <dbReference type="HAMAP-Rule" id="MF_01820"/>
    </source>
</evidence>
<keyword evidence="8 10" id="KW-0694">RNA-binding</keyword>
<keyword evidence="6 10" id="KW-0378">Hydrolase</keyword>
<dbReference type="GO" id="GO:0005737">
    <property type="term" value="C:cytoplasm"/>
    <property type="evidence" value="ECO:0007669"/>
    <property type="project" value="UniProtKB-SubCell"/>
</dbReference>
<keyword evidence="1 10" id="KW-0963">Cytoplasm</keyword>
<dbReference type="GO" id="GO:0005525">
    <property type="term" value="F:GTP binding"/>
    <property type="evidence" value="ECO:0007669"/>
    <property type="project" value="UniProtKB-UniRule"/>
</dbReference>
<evidence type="ECO:0000256" key="2">
    <source>
        <dbReference type="ARBA" id="ARBA00022517"/>
    </source>
</evidence>
<dbReference type="SUPFAM" id="SSF52540">
    <property type="entry name" value="P-loop containing nucleoside triphosphate hydrolases"/>
    <property type="match status" value="1"/>
</dbReference>
<evidence type="ECO:0000256" key="8">
    <source>
        <dbReference type="ARBA" id="ARBA00022884"/>
    </source>
</evidence>
<dbReference type="PROSITE" id="PS51721">
    <property type="entry name" value="G_CP"/>
    <property type="match status" value="1"/>
</dbReference>
<comment type="subcellular location">
    <subcellularLocation>
        <location evidence="10">Cytoplasm</location>
    </subcellularLocation>
</comment>
<comment type="similarity">
    <text evidence="10">Belongs to the TRAFAC class YlqF/YawG GTPase family. RsgA subfamily.</text>
</comment>
<evidence type="ECO:0000259" key="11">
    <source>
        <dbReference type="PROSITE" id="PS50936"/>
    </source>
</evidence>
<evidence type="ECO:0000313" key="13">
    <source>
        <dbReference type="EMBL" id="BBO72024.1"/>
    </source>
</evidence>
<dbReference type="Gene3D" id="1.10.40.50">
    <property type="entry name" value="Probable gtpase engc, domain 3"/>
    <property type="match status" value="1"/>
</dbReference>
<feature type="domain" description="CP-type G" evidence="12">
    <location>
        <begin position="119"/>
        <end position="274"/>
    </location>
</feature>
<dbReference type="HAMAP" id="MF_01820">
    <property type="entry name" value="GTPase_RsgA"/>
    <property type="match status" value="1"/>
</dbReference>
<dbReference type="PANTHER" id="PTHR32120">
    <property type="entry name" value="SMALL RIBOSOMAL SUBUNIT BIOGENESIS GTPASE RSGA"/>
    <property type="match status" value="1"/>
</dbReference>
<keyword evidence="9 10" id="KW-0342">GTP-binding</keyword>
<feature type="binding site" evidence="10">
    <location>
        <begin position="216"/>
        <end position="224"/>
    </location>
    <ligand>
        <name>GTP</name>
        <dbReference type="ChEBI" id="CHEBI:37565"/>
    </ligand>
</feature>
<dbReference type="CDD" id="cd01854">
    <property type="entry name" value="YjeQ_EngC"/>
    <property type="match status" value="1"/>
</dbReference>
<proteinExistence type="inferred from homology"/>
<dbReference type="GO" id="GO:0046872">
    <property type="term" value="F:metal ion binding"/>
    <property type="evidence" value="ECO:0007669"/>
    <property type="project" value="UniProtKB-KW"/>
</dbReference>
<evidence type="ECO:0000256" key="7">
    <source>
        <dbReference type="ARBA" id="ARBA00022833"/>
    </source>
</evidence>
<gene>
    <name evidence="10 13" type="primary">rsgA</name>
    <name evidence="13" type="ORF">DSCA_59540</name>
</gene>
<comment type="subunit">
    <text evidence="10">Monomer. Associates with 30S ribosomal subunit, binds 16S rRNA.</text>
</comment>
<organism evidence="13 14">
    <name type="scientific">Desulfosarcina alkanivorans</name>
    <dbReference type="NCBI Taxonomy" id="571177"/>
    <lineage>
        <taxon>Bacteria</taxon>
        <taxon>Pseudomonadati</taxon>
        <taxon>Thermodesulfobacteriota</taxon>
        <taxon>Desulfobacteria</taxon>
        <taxon>Desulfobacterales</taxon>
        <taxon>Desulfosarcinaceae</taxon>
        <taxon>Desulfosarcina</taxon>
    </lineage>
</organism>
<evidence type="ECO:0000313" key="14">
    <source>
        <dbReference type="Proteomes" id="UP000427906"/>
    </source>
</evidence>
<keyword evidence="2 10" id="KW-0690">Ribosome biogenesis</keyword>
<reference evidence="13 14" key="1">
    <citation type="submission" date="2019-11" db="EMBL/GenBank/DDBJ databases">
        <title>Comparative genomics of hydrocarbon-degrading Desulfosarcina strains.</title>
        <authorList>
            <person name="Watanabe M."/>
            <person name="Kojima H."/>
            <person name="Fukui M."/>
        </authorList>
    </citation>
    <scope>NUCLEOTIDE SEQUENCE [LARGE SCALE GENOMIC DNA]</scope>
    <source>
        <strain evidence="13 14">PL12</strain>
    </source>
</reference>
<dbReference type="EC" id="3.6.1.-" evidence="10"/>
<dbReference type="GO" id="GO:0042274">
    <property type="term" value="P:ribosomal small subunit biogenesis"/>
    <property type="evidence" value="ECO:0007669"/>
    <property type="project" value="UniProtKB-UniRule"/>
</dbReference>
<dbReference type="PROSITE" id="PS50936">
    <property type="entry name" value="ENGC_GTPASE"/>
    <property type="match status" value="1"/>
</dbReference>
<evidence type="ECO:0000256" key="1">
    <source>
        <dbReference type="ARBA" id="ARBA00022490"/>
    </source>
</evidence>
<feature type="domain" description="EngC GTPase" evidence="11">
    <location>
        <begin position="125"/>
        <end position="272"/>
    </location>
</feature>
<keyword evidence="14" id="KW-1185">Reference proteome</keyword>
<evidence type="ECO:0000256" key="9">
    <source>
        <dbReference type="ARBA" id="ARBA00023134"/>
    </source>
</evidence>
<keyword evidence="5 10" id="KW-0547">Nucleotide-binding</keyword>